<dbReference type="NCBIfam" id="NF005559">
    <property type="entry name" value="PRK07231.1"/>
    <property type="match status" value="1"/>
</dbReference>
<dbReference type="PANTHER" id="PTHR42760">
    <property type="entry name" value="SHORT-CHAIN DEHYDROGENASES/REDUCTASES FAMILY MEMBER"/>
    <property type="match status" value="1"/>
</dbReference>
<proteinExistence type="inferred from homology"/>
<dbReference type="PROSITE" id="PS00061">
    <property type="entry name" value="ADH_SHORT"/>
    <property type="match status" value="1"/>
</dbReference>
<dbReference type="PANTHER" id="PTHR42760:SF115">
    <property type="entry name" value="3-OXOACYL-[ACYL-CARRIER-PROTEIN] REDUCTASE FABG"/>
    <property type="match status" value="1"/>
</dbReference>
<comment type="similarity">
    <text evidence="1">Belongs to the short-chain dehydrogenases/reductases (SDR) family.</text>
</comment>
<keyword evidence="2" id="KW-0560">Oxidoreductase</keyword>
<dbReference type="FunFam" id="3.40.50.720:FF:000084">
    <property type="entry name" value="Short-chain dehydrogenase reductase"/>
    <property type="match status" value="1"/>
</dbReference>
<dbReference type="CDD" id="cd05233">
    <property type="entry name" value="SDR_c"/>
    <property type="match status" value="1"/>
</dbReference>
<dbReference type="Pfam" id="PF13561">
    <property type="entry name" value="adh_short_C2"/>
    <property type="match status" value="1"/>
</dbReference>
<sequence length="254" mass="27505">MSSSIADYSFSLKDKVAIVTGAAAGIGQSIVEAYIAKGARVVLFDISEKVHEIAESMGQENVFSVRLDVTKRDEINKAIELVIEKFGRIDILVNSAGIVSLESAEHYQEKEWDRTLDVNLKSVFMLCQAVGNVMLSQKYGRIINLASQAGVIALDKHLAYCVSKAGVISLTQVLALEWSQYGITVNAISPTVVLTELGKKAWEGEVGEIMKQKIPVRRFAVPEEIAASAVYLASDMAGMVTGANMIIDGGYTIQ</sequence>
<name>A0A2P7R4S5_9GAMM</name>
<reference evidence="3 4" key="1">
    <citation type="submission" date="2018-03" db="EMBL/GenBank/DDBJ databases">
        <title>The draft genome of Zobellella sp. 59N8.</title>
        <authorList>
            <person name="Liu L."/>
            <person name="Li L."/>
            <person name="Zhang X."/>
            <person name="Liang L."/>
            <person name="Wang T."/>
        </authorList>
    </citation>
    <scope>NUCLEOTIDE SEQUENCE [LARGE SCALE GENOMIC DNA]</scope>
    <source>
        <strain evidence="3 4">59N8</strain>
    </source>
</reference>
<dbReference type="InterPro" id="IPR036291">
    <property type="entry name" value="NAD(P)-bd_dom_sf"/>
</dbReference>
<dbReference type="GO" id="GO:0016616">
    <property type="term" value="F:oxidoreductase activity, acting on the CH-OH group of donors, NAD or NADP as acceptor"/>
    <property type="evidence" value="ECO:0007669"/>
    <property type="project" value="TreeGrafter"/>
</dbReference>
<dbReference type="AlphaFoldDB" id="A0A2P7R4S5"/>
<evidence type="ECO:0000313" key="3">
    <source>
        <dbReference type="EMBL" id="PSJ45205.1"/>
    </source>
</evidence>
<dbReference type="OrthoDB" id="9804774at2"/>
<keyword evidence="4" id="KW-1185">Reference proteome</keyword>
<dbReference type="InterPro" id="IPR020904">
    <property type="entry name" value="Sc_DH/Rdtase_CS"/>
</dbReference>
<organism evidence="3 4">
    <name type="scientific">Zobellella endophytica</name>
    <dbReference type="NCBI Taxonomy" id="2116700"/>
    <lineage>
        <taxon>Bacteria</taxon>
        <taxon>Pseudomonadati</taxon>
        <taxon>Pseudomonadota</taxon>
        <taxon>Gammaproteobacteria</taxon>
        <taxon>Aeromonadales</taxon>
        <taxon>Aeromonadaceae</taxon>
        <taxon>Zobellella</taxon>
    </lineage>
</organism>
<protein>
    <submittedName>
        <fullName evidence="3">D-threitol dehydrogenase</fullName>
    </submittedName>
</protein>
<evidence type="ECO:0000313" key="4">
    <source>
        <dbReference type="Proteomes" id="UP000240243"/>
    </source>
</evidence>
<dbReference type="EMBL" id="PXYG01000004">
    <property type="protein sequence ID" value="PSJ45205.1"/>
    <property type="molecule type" value="Genomic_DNA"/>
</dbReference>
<dbReference type="PRINTS" id="PR00081">
    <property type="entry name" value="GDHRDH"/>
</dbReference>
<evidence type="ECO:0000256" key="2">
    <source>
        <dbReference type="ARBA" id="ARBA00023002"/>
    </source>
</evidence>
<dbReference type="NCBIfam" id="NF005309">
    <property type="entry name" value="PRK06841.1"/>
    <property type="match status" value="1"/>
</dbReference>
<dbReference type="Gene3D" id="3.40.50.720">
    <property type="entry name" value="NAD(P)-binding Rossmann-like Domain"/>
    <property type="match status" value="1"/>
</dbReference>
<dbReference type="RefSeq" id="WP_106729775.1">
    <property type="nucleotide sequence ID" value="NZ_PXYG01000004.1"/>
</dbReference>
<gene>
    <name evidence="3" type="ORF">C7H85_11115</name>
</gene>
<dbReference type="PRINTS" id="PR00080">
    <property type="entry name" value="SDRFAMILY"/>
</dbReference>
<evidence type="ECO:0000256" key="1">
    <source>
        <dbReference type="ARBA" id="ARBA00006484"/>
    </source>
</evidence>
<dbReference type="SUPFAM" id="SSF51735">
    <property type="entry name" value="NAD(P)-binding Rossmann-fold domains"/>
    <property type="match status" value="1"/>
</dbReference>
<dbReference type="Proteomes" id="UP000240243">
    <property type="component" value="Unassembled WGS sequence"/>
</dbReference>
<accession>A0A2P7R4S5</accession>
<comment type="caution">
    <text evidence="3">The sequence shown here is derived from an EMBL/GenBank/DDBJ whole genome shotgun (WGS) entry which is preliminary data.</text>
</comment>
<dbReference type="InterPro" id="IPR002347">
    <property type="entry name" value="SDR_fam"/>
</dbReference>